<dbReference type="STRING" id="157652.A0A371E731"/>
<evidence type="ECO:0000313" key="3">
    <source>
        <dbReference type="Proteomes" id="UP000257109"/>
    </source>
</evidence>
<dbReference type="EMBL" id="QJKJ01015892">
    <property type="protein sequence ID" value="RDX61807.1"/>
    <property type="molecule type" value="Genomic_DNA"/>
</dbReference>
<dbReference type="InterPro" id="IPR005162">
    <property type="entry name" value="Retrotrans_gag_dom"/>
</dbReference>
<dbReference type="OrthoDB" id="1752047at2759"/>
<accession>A0A371E731</accession>
<gene>
    <name evidence="2" type="ORF">CR513_59925</name>
</gene>
<feature type="non-terminal residue" evidence="2">
    <location>
        <position position="1"/>
    </location>
</feature>
<reference evidence="2" key="1">
    <citation type="submission" date="2018-05" db="EMBL/GenBank/DDBJ databases">
        <title>Draft genome of Mucuna pruriens seed.</title>
        <authorList>
            <person name="Nnadi N.E."/>
            <person name="Vos R."/>
            <person name="Hasami M.H."/>
            <person name="Devisetty U.K."/>
            <person name="Aguiy J.C."/>
        </authorList>
    </citation>
    <scope>NUCLEOTIDE SEQUENCE [LARGE SCALE GENOMIC DNA]</scope>
    <source>
        <tissue evidence="2">Seed</tissue>
    </source>
</reference>
<dbReference type="PANTHER" id="PTHR33223:SF10">
    <property type="entry name" value="AMINOTRANSFERASE-LIKE PLANT MOBILE DOMAIN-CONTAINING PROTEIN"/>
    <property type="match status" value="1"/>
</dbReference>
<evidence type="ECO:0000259" key="1">
    <source>
        <dbReference type="Pfam" id="PF03732"/>
    </source>
</evidence>
<sequence>MIPLAQTMLITRNQASSTNKGEEDTLQKLLRVVDLLQVHSDEQSILSTEAEQRRVEAKERHRLAEECHLEAMRMAKRREEDLRRQIAALQPFCEEIDETPIPPNFREVIVDPFDGTQDPYAHLQAFQTQMYINGGNDKLSCKLFPGTLRGVAMQWMATLSARSIRTFNDLASLFLSQFAANKIKRLEVADLFDIKQSRGESLKSYLALTTRRCM</sequence>
<dbReference type="Proteomes" id="UP000257109">
    <property type="component" value="Unassembled WGS sequence"/>
</dbReference>
<proteinExistence type="predicted"/>
<protein>
    <recommendedName>
        <fullName evidence="1">Retrotransposon gag domain-containing protein</fullName>
    </recommendedName>
</protein>
<evidence type="ECO:0000313" key="2">
    <source>
        <dbReference type="EMBL" id="RDX61807.1"/>
    </source>
</evidence>
<organism evidence="2 3">
    <name type="scientific">Mucuna pruriens</name>
    <name type="common">Velvet bean</name>
    <name type="synonym">Dolichos pruriens</name>
    <dbReference type="NCBI Taxonomy" id="157652"/>
    <lineage>
        <taxon>Eukaryota</taxon>
        <taxon>Viridiplantae</taxon>
        <taxon>Streptophyta</taxon>
        <taxon>Embryophyta</taxon>
        <taxon>Tracheophyta</taxon>
        <taxon>Spermatophyta</taxon>
        <taxon>Magnoliopsida</taxon>
        <taxon>eudicotyledons</taxon>
        <taxon>Gunneridae</taxon>
        <taxon>Pentapetalae</taxon>
        <taxon>rosids</taxon>
        <taxon>fabids</taxon>
        <taxon>Fabales</taxon>
        <taxon>Fabaceae</taxon>
        <taxon>Papilionoideae</taxon>
        <taxon>50 kb inversion clade</taxon>
        <taxon>NPAAA clade</taxon>
        <taxon>indigoferoid/millettioid clade</taxon>
        <taxon>Phaseoleae</taxon>
        <taxon>Mucuna</taxon>
    </lineage>
</organism>
<comment type="caution">
    <text evidence="2">The sequence shown here is derived from an EMBL/GenBank/DDBJ whole genome shotgun (WGS) entry which is preliminary data.</text>
</comment>
<dbReference type="AlphaFoldDB" id="A0A371E731"/>
<keyword evidence="3" id="KW-1185">Reference proteome</keyword>
<dbReference type="PANTHER" id="PTHR33223">
    <property type="entry name" value="CCHC-TYPE DOMAIN-CONTAINING PROTEIN"/>
    <property type="match status" value="1"/>
</dbReference>
<name>A0A371E731_MUCPR</name>
<dbReference type="Pfam" id="PF03732">
    <property type="entry name" value="Retrotrans_gag"/>
    <property type="match status" value="1"/>
</dbReference>
<feature type="domain" description="Retrotransposon gag" evidence="1">
    <location>
        <begin position="142"/>
        <end position="207"/>
    </location>
</feature>